<dbReference type="Gene3D" id="3.80.10.10">
    <property type="entry name" value="Ribonuclease Inhibitor"/>
    <property type="match status" value="1"/>
</dbReference>
<accession>A0AAV2EJH7</accession>
<dbReference type="InterPro" id="IPR032675">
    <property type="entry name" value="LRR_dom_sf"/>
</dbReference>
<dbReference type="SUPFAM" id="SSF52047">
    <property type="entry name" value="RNI-like"/>
    <property type="match status" value="1"/>
</dbReference>
<proteinExistence type="predicted"/>
<reference evidence="1 2" key="1">
    <citation type="submission" date="2024-04" db="EMBL/GenBank/DDBJ databases">
        <authorList>
            <person name="Fracassetti M."/>
        </authorList>
    </citation>
    <scope>NUCLEOTIDE SEQUENCE [LARGE SCALE GENOMIC DNA]</scope>
</reference>
<organism evidence="1 2">
    <name type="scientific">Linum trigynum</name>
    <dbReference type="NCBI Taxonomy" id="586398"/>
    <lineage>
        <taxon>Eukaryota</taxon>
        <taxon>Viridiplantae</taxon>
        <taxon>Streptophyta</taxon>
        <taxon>Embryophyta</taxon>
        <taxon>Tracheophyta</taxon>
        <taxon>Spermatophyta</taxon>
        <taxon>Magnoliopsida</taxon>
        <taxon>eudicotyledons</taxon>
        <taxon>Gunneridae</taxon>
        <taxon>Pentapetalae</taxon>
        <taxon>rosids</taxon>
        <taxon>fabids</taxon>
        <taxon>Malpighiales</taxon>
        <taxon>Linaceae</taxon>
        <taxon>Linum</taxon>
    </lineage>
</organism>
<evidence type="ECO:0000313" key="1">
    <source>
        <dbReference type="EMBL" id="CAL1385813.1"/>
    </source>
</evidence>
<name>A0AAV2EJH7_9ROSI</name>
<gene>
    <name evidence="1" type="ORF">LTRI10_LOCUS26924</name>
</gene>
<sequence>MAHYIVAHRHNQSLRTLRLESLLLLNAGPDDIARHGFHLLTTLELLHCTFYDDGDYSAADFAKVKLLLSFENLPNLKCLKLLYCESRHPVKLSAPQLLELEIGVCSLISIVDTG</sequence>
<protein>
    <submittedName>
        <fullName evidence="1">Uncharacterized protein</fullName>
    </submittedName>
</protein>
<dbReference type="Proteomes" id="UP001497516">
    <property type="component" value="Chromosome 4"/>
</dbReference>
<keyword evidence="2" id="KW-1185">Reference proteome</keyword>
<evidence type="ECO:0000313" key="2">
    <source>
        <dbReference type="Proteomes" id="UP001497516"/>
    </source>
</evidence>
<dbReference type="EMBL" id="OZ034817">
    <property type="protein sequence ID" value="CAL1385813.1"/>
    <property type="molecule type" value="Genomic_DNA"/>
</dbReference>
<dbReference type="AlphaFoldDB" id="A0AAV2EJH7"/>